<keyword evidence="6" id="KW-1185">Reference proteome</keyword>
<dbReference type="OrthoDB" id="9789256at2"/>
<dbReference type="RefSeq" id="WP_093883328.1">
    <property type="nucleotide sequence ID" value="NZ_FOBS01000010.1"/>
</dbReference>
<dbReference type="Gene3D" id="1.10.443.10">
    <property type="entry name" value="Intergrase catalytic core"/>
    <property type="match status" value="2"/>
</dbReference>
<dbReference type="InterPro" id="IPR050090">
    <property type="entry name" value="Tyrosine_recombinase_XerCD"/>
</dbReference>
<sequence length="346" mass="39440">MSVRKVKGYDNLYDIDVTSGRGTRFRKRREFNSILDAYAYEAKIKRDIGKKQRSILNISSIAEQYIDHITLHQSPKTVIDKKKMLFSQLLPEFGTYLPDYLTQEMIDRYKKKRMMTLNPAAFDDDGNLAKGEAAKELKGKRAVNLELLCLRAMIKWAANKGLCNDAMPRYENLPYKRPLPLAPTPAEIEAIIQATMDQFHKALFLSLYHAGLRSQEARSLKWDDVNFDYNYLHVVGKGNKERIVPMSERLAAELKLHQSGAGQGVYVWGNISSFKTAFNAAKRRAGITRKITPHKLRHSFASHNLEAGTDLRSIQGMLGHESINTTQIYLHTTFKNNSAQIEKVFG</sequence>
<dbReference type="InterPro" id="IPR002104">
    <property type="entry name" value="Integrase_catalytic"/>
</dbReference>
<comment type="similarity">
    <text evidence="1">Belongs to the 'phage' integrase family.</text>
</comment>
<dbReference type="GO" id="GO:0006310">
    <property type="term" value="P:DNA recombination"/>
    <property type="evidence" value="ECO:0007669"/>
    <property type="project" value="UniProtKB-KW"/>
</dbReference>
<dbReference type="InterPro" id="IPR011010">
    <property type="entry name" value="DNA_brk_join_enz"/>
</dbReference>
<dbReference type="Proteomes" id="UP000198744">
    <property type="component" value="Unassembled WGS sequence"/>
</dbReference>
<keyword evidence="2" id="KW-0238">DNA-binding</keyword>
<evidence type="ECO:0000256" key="3">
    <source>
        <dbReference type="ARBA" id="ARBA00023172"/>
    </source>
</evidence>
<dbReference type="Pfam" id="PF00589">
    <property type="entry name" value="Phage_integrase"/>
    <property type="match status" value="1"/>
</dbReference>
<reference evidence="5 6" key="1">
    <citation type="submission" date="2016-10" db="EMBL/GenBank/DDBJ databases">
        <authorList>
            <person name="de Groot N.N."/>
        </authorList>
    </citation>
    <scope>NUCLEOTIDE SEQUENCE [LARGE SCALE GENOMIC DNA]</scope>
    <source>
        <strain evidence="5 6">DSM 8423</strain>
    </source>
</reference>
<dbReference type="PANTHER" id="PTHR30349">
    <property type="entry name" value="PHAGE INTEGRASE-RELATED"/>
    <property type="match status" value="1"/>
</dbReference>
<evidence type="ECO:0000259" key="4">
    <source>
        <dbReference type="PROSITE" id="PS51898"/>
    </source>
</evidence>
<dbReference type="STRING" id="43775.SAMN04489760_110100"/>
<dbReference type="InterPro" id="IPR013762">
    <property type="entry name" value="Integrase-like_cat_sf"/>
</dbReference>
<organism evidence="5 6">
    <name type="scientific">Syntrophus gentianae</name>
    <dbReference type="NCBI Taxonomy" id="43775"/>
    <lineage>
        <taxon>Bacteria</taxon>
        <taxon>Pseudomonadati</taxon>
        <taxon>Thermodesulfobacteriota</taxon>
        <taxon>Syntrophia</taxon>
        <taxon>Syntrophales</taxon>
        <taxon>Syntrophaceae</taxon>
        <taxon>Syntrophus</taxon>
    </lineage>
</organism>
<evidence type="ECO:0000313" key="5">
    <source>
        <dbReference type="EMBL" id="SEM32667.1"/>
    </source>
</evidence>
<accession>A0A1H7XHK9</accession>
<evidence type="ECO:0000256" key="2">
    <source>
        <dbReference type="ARBA" id="ARBA00023125"/>
    </source>
</evidence>
<dbReference type="PROSITE" id="PS51898">
    <property type="entry name" value="TYR_RECOMBINASE"/>
    <property type="match status" value="1"/>
</dbReference>
<name>A0A1H7XHK9_9BACT</name>
<evidence type="ECO:0000256" key="1">
    <source>
        <dbReference type="ARBA" id="ARBA00008857"/>
    </source>
</evidence>
<feature type="domain" description="Tyr recombinase" evidence="4">
    <location>
        <begin position="178"/>
        <end position="342"/>
    </location>
</feature>
<evidence type="ECO:0000313" key="6">
    <source>
        <dbReference type="Proteomes" id="UP000198744"/>
    </source>
</evidence>
<dbReference type="EMBL" id="FOBS01000010">
    <property type="protein sequence ID" value="SEM32667.1"/>
    <property type="molecule type" value="Genomic_DNA"/>
</dbReference>
<protein>
    <submittedName>
        <fullName evidence="5">Phage integrase family protein</fullName>
    </submittedName>
</protein>
<gene>
    <name evidence="5" type="ORF">SAMN04489760_110100</name>
</gene>
<proteinExistence type="inferred from homology"/>
<dbReference type="SUPFAM" id="SSF56349">
    <property type="entry name" value="DNA breaking-rejoining enzymes"/>
    <property type="match status" value="1"/>
</dbReference>
<dbReference type="GO" id="GO:0003677">
    <property type="term" value="F:DNA binding"/>
    <property type="evidence" value="ECO:0007669"/>
    <property type="project" value="UniProtKB-KW"/>
</dbReference>
<dbReference type="GO" id="GO:0015074">
    <property type="term" value="P:DNA integration"/>
    <property type="evidence" value="ECO:0007669"/>
    <property type="project" value="InterPro"/>
</dbReference>
<keyword evidence="3" id="KW-0233">DNA recombination</keyword>
<dbReference type="PANTHER" id="PTHR30349:SF41">
    <property type="entry name" value="INTEGRASE_RECOMBINASE PROTEIN MJ0367-RELATED"/>
    <property type="match status" value="1"/>
</dbReference>
<dbReference type="AlphaFoldDB" id="A0A1H7XHK9"/>